<feature type="domain" description="UvrD-like helicase C-terminal" evidence="5">
    <location>
        <begin position="686"/>
        <end position="733"/>
    </location>
</feature>
<comment type="similarity">
    <text evidence="3">Belongs to the RecD family. RecD2 subfamily.</text>
</comment>
<keyword evidence="1 3" id="KW-0547">Nucleotide-binding</keyword>
<protein>
    <recommendedName>
        <fullName evidence="3">ATP-dependent RecD2 DNA helicase</fullName>
        <ecNumber evidence="3">5.6.2.3</ecNumber>
    </recommendedName>
    <alternativeName>
        <fullName evidence="3">DNA 5'-3' helicase subunit RecD2</fullName>
    </alternativeName>
</protein>
<organism evidence="9 10">
    <name type="scientific">Pediococcus argentinicus</name>
    <dbReference type="NCBI Taxonomy" id="480391"/>
    <lineage>
        <taxon>Bacteria</taxon>
        <taxon>Bacillati</taxon>
        <taxon>Bacillota</taxon>
        <taxon>Bacilli</taxon>
        <taxon>Lactobacillales</taxon>
        <taxon>Lactobacillaceae</taxon>
        <taxon>Pediococcus</taxon>
    </lineage>
</organism>
<dbReference type="Gene3D" id="2.30.30.940">
    <property type="match status" value="1"/>
</dbReference>
<dbReference type="Pfam" id="PF13538">
    <property type="entry name" value="UvrD_C_2"/>
    <property type="match status" value="1"/>
</dbReference>
<keyword evidence="10" id="KW-1185">Reference proteome</keyword>
<feature type="domain" description="ATP-dependent RecD2 DNA helicase OB-fold" evidence="8">
    <location>
        <begin position="24"/>
        <end position="102"/>
    </location>
</feature>
<sequence length="816" mass="90581">MANEELNLFEDKSITSNQTASNKPELTGTIAAVFFASSDSFYKVMLVDVQSNNFGWDDSQIVVVGDFADTNEEQQYTFTGQLVDHPKYGTQLKVDQYSKTRPSTKQGLIAYFSGSSFKGVGEKAATKIVEQLGLDAIRKIGTDDHALDHIDISQKQKESLYEAIQQSDGMENIVIGLSTYGFGSSLAAKIFHKYHEESLTIVEEHPYQLVSDIAGIGFKRADQIAQQTGIKLDAPERIQAAIITAVSEWSNNTGDTYISAIELIRQSEQLLNTGSLKITPEQIAEQVVEVAKSGNIVGEEDRIYLKKLYYAELDIGRQIEFLINNSTSDDVSDIKISKTIDKVEKQLGVEYDDTQRTALTKAIVEPMTIITGGPGTGKTTIVNGLINLYAKINDISLDPDEYTDQKYPIMLAAPTGRAAKRLNEVTNVPAKTIHRLLGLNGQDDPDENDVATDISGGLLVVDEMSMVDTELFKLLIMAVPLDMQVVFVGDKDQLPSVGPGQVFHDLISSKKIPTITLDQIHRQKAGSTISDLAYSIQKGKLPDDLEKNQQDRSFFKASAYQVQPLIGQVVQKALDRGFDKNDIQILVPMYRGVAGVDELNRYLQKIMNPVDLSKDKTVTVKNQTFMKGDKVLQLVNSPENNVFNGDIGEISAVVLKDKNHTQPHIIVEFDDNEVTYSQNEWNQLTLAYCISIHKAQGSEFKMVIMPIVHQYARMLQRNLVYTGVTRAESFLILLGERSAFQTAVDHESSNRNTGLLRRLGVEEEYKEHSENKQVSEIIEKEPEEVPSGPLTIDQVNTGSVDPMIGMDGITPKDFMK</sequence>
<keyword evidence="3" id="KW-0238">DNA-binding</keyword>
<dbReference type="NCBIfam" id="TIGR01448">
    <property type="entry name" value="recD_rel"/>
    <property type="match status" value="1"/>
</dbReference>
<keyword evidence="3" id="KW-0413">Isomerase</keyword>
<dbReference type="Gene3D" id="3.40.50.300">
    <property type="entry name" value="P-loop containing nucleotide triphosphate hydrolases"/>
    <property type="match status" value="2"/>
</dbReference>
<comment type="caution">
    <text evidence="9">The sequence shown here is derived from an EMBL/GenBank/DDBJ whole genome shotgun (WGS) entry which is preliminary data.</text>
</comment>
<dbReference type="GO" id="GO:0005524">
    <property type="term" value="F:ATP binding"/>
    <property type="evidence" value="ECO:0007669"/>
    <property type="project" value="UniProtKB-UniRule"/>
</dbReference>
<keyword evidence="3" id="KW-0378">Hydrolase</keyword>
<dbReference type="PATRIC" id="fig|480391.4.peg.1696"/>
<dbReference type="Pfam" id="PF23139">
    <property type="entry name" value="OB_YrrC"/>
    <property type="match status" value="1"/>
</dbReference>
<dbReference type="PANTHER" id="PTHR43788:SF6">
    <property type="entry name" value="DNA HELICASE B"/>
    <property type="match status" value="1"/>
</dbReference>
<proteinExistence type="inferred from homology"/>
<dbReference type="EMBL" id="JQCQ01000008">
    <property type="protein sequence ID" value="KRO25579.1"/>
    <property type="molecule type" value="Genomic_DNA"/>
</dbReference>
<evidence type="ECO:0000259" key="7">
    <source>
        <dbReference type="Pfam" id="PF18335"/>
    </source>
</evidence>
<evidence type="ECO:0000313" key="9">
    <source>
        <dbReference type="EMBL" id="KRO25579.1"/>
    </source>
</evidence>
<dbReference type="EC" id="5.6.2.3" evidence="3"/>
<evidence type="ECO:0000259" key="5">
    <source>
        <dbReference type="Pfam" id="PF13538"/>
    </source>
</evidence>
<accession>A0A0R2NLQ6</accession>
<dbReference type="Pfam" id="PF18335">
    <property type="entry name" value="SH3_13"/>
    <property type="match status" value="1"/>
</dbReference>
<dbReference type="InterPro" id="IPR006345">
    <property type="entry name" value="RecD2"/>
</dbReference>
<dbReference type="PANTHER" id="PTHR43788">
    <property type="entry name" value="DNA2/NAM7 HELICASE FAMILY MEMBER"/>
    <property type="match status" value="1"/>
</dbReference>
<dbReference type="InterPro" id="IPR029493">
    <property type="entry name" value="RecD2-like_HHH"/>
</dbReference>
<evidence type="ECO:0000256" key="1">
    <source>
        <dbReference type="ARBA" id="ARBA00022741"/>
    </source>
</evidence>
<reference evidence="9 10" key="1">
    <citation type="journal article" date="2015" name="Genome Announc.">
        <title>Expanding the biotechnology potential of lactobacilli through comparative genomics of 213 strains and associated genera.</title>
        <authorList>
            <person name="Sun Z."/>
            <person name="Harris H.M."/>
            <person name="McCann A."/>
            <person name="Guo C."/>
            <person name="Argimon S."/>
            <person name="Zhang W."/>
            <person name="Yang X."/>
            <person name="Jeffery I.B."/>
            <person name="Cooney J.C."/>
            <person name="Kagawa T.F."/>
            <person name="Liu W."/>
            <person name="Song Y."/>
            <person name="Salvetti E."/>
            <person name="Wrobel A."/>
            <person name="Rasinkangas P."/>
            <person name="Parkhill J."/>
            <person name="Rea M.C."/>
            <person name="O'Sullivan O."/>
            <person name="Ritari J."/>
            <person name="Douillard F.P."/>
            <person name="Paul Ross R."/>
            <person name="Yang R."/>
            <person name="Briner A.E."/>
            <person name="Felis G.E."/>
            <person name="de Vos W.M."/>
            <person name="Barrangou R."/>
            <person name="Klaenhammer T.R."/>
            <person name="Caufield P.W."/>
            <person name="Cui Y."/>
            <person name="Zhang H."/>
            <person name="O'Toole P.W."/>
        </authorList>
    </citation>
    <scope>NUCLEOTIDE SEQUENCE [LARGE SCALE GENOMIC DNA]</scope>
    <source>
        <strain evidence="9 10">DSM 23026</strain>
    </source>
</reference>
<comment type="function">
    <text evidence="3">DNA-dependent ATPase and ATP-dependent 5'-3' DNA helicase. Has no activity on blunt DNA or DNA with 3'-overhangs, requires at least 10 bases of 5'-ssDNA for helicase activity.</text>
</comment>
<name>A0A0R2NLQ6_9LACO</name>
<keyword evidence="3" id="KW-0347">Helicase</keyword>
<dbReference type="HAMAP" id="MF_01488">
    <property type="entry name" value="RecD2"/>
    <property type="match status" value="1"/>
</dbReference>
<feature type="domain" description="ATP-dependent RecD2 DNA helicase SH3" evidence="7">
    <location>
        <begin position="599"/>
        <end position="669"/>
    </location>
</feature>
<dbReference type="Proteomes" id="UP000051249">
    <property type="component" value="Unassembled WGS sequence"/>
</dbReference>
<dbReference type="SUPFAM" id="SSF52540">
    <property type="entry name" value="P-loop containing nucleoside triphosphate hydrolases"/>
    <property type="match status" value="2"/>
</dbReference>
<dbReference type="Pfam" id="PF14490">
    <property type="entry name" value="HHH_RecD2"/>
    <property type="match status" value="1"/>
</dbReference>
<dbReference type="CDD" id="cd18809">
    <property type="entry name" value="SF1_C_RecD"/>
    <property type="match status" value="1"/>
</dbReference>
<feature type="domain" description="ATP-dependent RecD2 DNA helicase-like helix-hairpin-helix" evidence="6">
    <location>
        <begin position="168"/>
        <end position="257"/>
    </location>
</feature>
<dbReference type="InterPro" id="IPR027417">
    <property type="entry name" value="P-loop_NTPase"/>
</dbReference>
<dbReference type="GO" id="GO:0043139">
    <property type="term" value="F:5'-3' DNA helicase activity"/>
    <property type="evidence" value="ECO:0007669"/>
    <property type="project" value="UniProtKB-UniRule"/>
</dbReference>
<keyword evidence="2 3" id="KW-0067">ATP-binding</keyword>
<gene>
    <name evidence="3" type="primary">recD2</name>
    <name evidence="9" type="ORF">IV88_GL001659</name>
</gene>
<dbReference type="CDD" id="cd17933">
    <property type="entry name" value="DEXSc_RecD-like"/>
    <property type="match status" value="1"/>
</dbReference>
<evidence type="ECO:0000256" key="3">
    <source>
        <dbReference type="HAMAP-Rule" id="MF_01488"/>
    </source>
</evidence>
<evidence type="ECO:0000313" key="10">
    <source>
        <dbReference type="Proteomes" id="UP000051249"/>
    </source>
</evidence>
<dbReference type="RefSeq" id="WP_057798593.1">
    <property type="nucleotide sequence ID" value="NZ_BJZZ01000036.1"/>
</dbReference>
<dbReference type="GO" id="GO:0009338">
    <property type="term" value="C:exodeoxyribonuclease V complex"/>
    <property type="evidence" value="ECO:0007669"/>
    <property type="project" value="TreeGrafter"/>
</dbReference>
<evidence type="ECO:0000259" key="6">
    <source>
        <dbReference type="Pfam" id="PF14490"/>
    </source>
</evidence>
<dbReference type="InterPro" id="IPR050534">
    <property type="entry name" value="Coronavir_polyprotein_1ab"/>
</dbReference>
<dbReference type="OrthoDB" id="9803432at2"/>
<feature type="binding site" evidence="3">
    <location>
        <begin position="375"/>
        <end position="379"/>
    </location>
    <ligand>
        <name>ATP</name>
        <dbReference type="ChEBI" id="CHEBI:30616"/>
    </ligand>
</feature>
<dbReference type="AlphaFoldDB" id="A0A0R2NLQ6"/>
<dbReference type="InterPro" id="IPR041451">
    <property type="entry name" value="RecD2_SH13"/>
</dbReference>
<dbReference type="Gene3D" id="1.10.10.2220">
    <property type="match status" value="1"/>
</dbReference>
<dbReference type="InterPro" id="IPR027785">
    <property type="entry name" value="UvrD-like_helicase_C"/>
</dbReference>
<dbReference type="InterPro" id="IPR055446">
    <property type="entry name" value="RecD2_N_OB"/>
</dbReference>
<evidence type="ECO:0000256" key="2">
    <source>
        <dbReference type="ARBA" id="ARBA00022840"/>
    </source>
</evidence>
<dbReference type="GO" id="GO:0006310">
    <property type="term" value="P:DNA recombination"/>
    <property type="evidence" value="ECO:0007669"/>
    <property type="project" value="InterPro"/>
</dbReference>
<dbReference type="GO" id="GO:0003677">
    <property type="term" value="F:DNA binding"/>
    <property type="evidence" value="ECO:0007669"/>
    <property type="project" value="UniProtKB-UniRule"/>
</dbReference>
<dbReference type="GO" id="GO:0017116">
    <property type="term" value="F:single-stranded DNA helicase activity"/>
    <property type="evidence" value="ECO:0007669"/>
    <property type="project" value="TreeGrafter"/>
</dbReference>
<dbReference type="Pfam" id="PF13604">
    <property type="entry name" value="AAA_30"/>
    <property type="match status" value="1"/>
</dbReference>
<evidence type="ECO:0000259" key="8">
    <source>
        <dbReference type="Pfam" id="PF23139"/>
    </source>
</evidence>
<dbReference type="GO" id="GO:0016887">
    <property type="term" value="F:ATP hydrolysis activity"/>
    <property type="evidence" value="ECO:0007669"/>
    <property type="project" value="RHEA"/>
</dbReference>
<comment type="catalytic activity">
    <reaction evidence="3">
        <text>ATP + H2O = ADP + phosphate + H(+)</text>
        <dbReference type="Rhea" id="RHEA:13065"/>
        <dbReference type="ChEBI" id="CHEBI:15377"/>
        <dbReference type="ChEBI" id="CHEBI:15378"/>
        <dbReference type="ChEBI" id="CHEBI:30616"/>
        <dbReference type="ChEBI" id="CHEBI:43474"/>
        <dbReference type="ChEBI" id="CHEBI:456216"/>
        <dbReference type="EC" id="5.6.2.3"/>
    </reaction>
</comment>
<feature type="region of interest" description="Disordered" evidence="4">
    <location>
        <begin position="780"/>
        <end position="816"/>
    </location>
</feature>
<evidence type="ECO:0000256" key="4">
    <source>
        <dbReference type="SAM" id="MobiDB-lite"/>
    </source>
</evidence>